<accession>A0A1R3IR26</accession>
<reference evidence="1 2" key="1">
    <citation type="submission" date="2013-09" db="EMBL/GenBank/DDBJ databases">
        <title>Corchorus capsularis genome sequencing.</title>
        <authorList>
            <person name="Alam M."/>
            <person name="Haque M.S."/>
            <person name="Islam M.S."/>
            <person name="Emdad E.M."/>
            <person name="Islam M.M."/>
            <person name="Ahmed B."/>
            <person name="Halim A."/>
            <person name="Hossen Q.M.M."/>
            <person name="Hossain M.Z."/>
            <person name="Ahmed R."/>
            <person name="Khan M.M."/>
            <person name="Islam R."/>
            <person name="Rashid M.M."/>
            <person name="Khan S.A."/>
            <person name="Rahman M.S."/>
            <person name="Alam M."/>
        </authorList>
    </citation>
    <scope>NUCLEOTIDE SEQUENCE [LARGE SCALE GENOMIC DNA]</scope>
    <source>
        <strain evidence="2">cv. CVL-1</strain>
        <tissue evidence="1">Whole seedling</tissue>
    </source>
</reference>
<name>A0A1R3IR26_COCAP</name>
<gene>
    <name evidence="1" type="ORF">CCACVL1_10474</name>
</gene>
<dbReference type="EMBL" id="AWWV01009651">
    <property type="protein sequence ID" value="OMO85038.1"/>
    <property type="molecule type" value="Genomic_DNA"/>
</dbReference>
<evidence type="ECO:0000313" key="1">
    <source>
        <dbReference type="EMBL" id="OMO85038.1"/>
    </source>
</evidence>
<comment type="caution">
    <text evidence="1">The sequence shown here is derived from an EMBL/GenBank/DDBJ whole genome shotgun (WGS) entry which is preliminary data.</text>
</comment>
<evidence type="ECO:0000313" key="2">
    <source>
        <dbReference type="Proteomes" id="UP000188268"/>
    </source>
</evidence>
<proteinExistence type="predicted"/>
<organism evidence="1 2">
    <name type="scientific">Corchorus capsularis</name>
    <name type="common">Jute</name>
    <dbReference type="NCBI Taxonomy" id="210143"/>
    <lineage>
        <taxon>Eukaryota</taxon>
        <taxon>Viridiplantae</taxon>
        <taxon>Streptophyta</taxon>
        <taxon>Embryophyta</taxon>
        <taxon>Tracheophyta</taxon>
        <taxon>Spermatophyta</taxon>
        <taxon>Magnoliopsida</taxon>
        <taxon>eudicotyledons</taxon>
        <taxon>Gunneridae</taxon>
        <taxon>Pentapetalae</taxon>
        <taxon>rosids</taxon>
        <taxon>malvids</taxon>
        <taxon>Malvales</taxon>
        <taxon>Malvaceae</taxon>
        <taxon>Grewioideae</taxon>
        <taxon>Apeibeae</taxon>
        <taxon>Corchorus</taxon>
    </lineage>
</organism>
<dbReference type="AlphaFoldDB" id="A0A1R3IR26"/>
<protein>
    <submittedName>
        <fullName evidence="1">Uncharacterized protein</fullName>
    </submittedName>
</protein>
<dbReference type="Proteomes" id="UP000188268">
    <property type="component" value="Unassembled WGS sequence"/>
</dbReference>
<dbReference type="Gramene" id="OMO85038">
    <property type="protein sequence ID" value="OMO85038"/>
    <property type="gene ID" value="CCACVL1_10474"/>
</dbReference>
<sequence length="51" mass="6146">DKQTYQFDQIIIPAWHILELRLVLDKESEIHTSFYTNPPTPHWAPARPHFF</sequence>
<keyword evidence="2" id="KW-1185">Reference proteome</keyword>
<feature type="non-terminal residue" evidence="1">
    <location>
        <position position="1"/>
    </location>
</feature>